<dbReference type="GO" id="GO:0005634">
    <property type="term" value="C:nucleus"/>
    <property type="evidence" value="ECO:0007669"/>
    <property type="project" value="UniProtKB-SubCell"/>
</dbReference>
<feature type="compositionally biased region" description="Acidic residues" evidence="8">
    <location>
        <begin position="462"/>
        <end position="477"/>
    </location>
</feature>
<keyword evidence="4 7" id="KW-0238">DNA-binding</keyword>
<keyword evidence="5 7" id="KW-0804">Transcription</keyword>
<dbReference type="CDD" id="cd14458">
    <property type="entry name" value="DP_DD"/>
    <property type="match status" value="1"/>
</dbReference>
<feature type="domain" description="Transcription factor DP C-terminal" evidence="9">
    <location>
        <begin position="270"/>
        <end position="413"/>
    </location>
</feature>
<dbReference type="FunFam" id="1.20.140.80:FF:000005">
    <property type="entry name" value="Transcription factor"/>
    <property type="match status" value="1"/>
</dbReference>
<comment type="similarity">
    <text evidence="2 7">Belongs to the E2F/DP family.</text>
</comment>
<dbReference type="PANTHER" id="PTHR12548">
    <property type="entry name" value="TRANSCRIPTION FACTOR DP"/>
    <property type="match status" value="1"/>
</dbReference>
<dbReference type="InterPro" id="IPR003316">
    <property type="entry name" value="E2F_WHTH_DNA-bd_dom"/>
</dbReference>
<protein>
    <recommendedName>
        <fullName evidence="16">Transcription factor</fullName>
    </recommendedName>
</protein>
<evidence type="ECO:0000256" key="2">
    <source>
        <dbReference type="ARBA" id="ARBA00010940"/>
    </source>
</evidence>
<evidence type="ECO:0000313" key="13">
    <source>
        <dbReference type="EnsemblMetazoa" id="XP_019772786.1"/>
    </source>
</evidence>
<evidence type="ECO:0000259" key="10">
    <source>
        <dbReference type="SMART" id="SM01372"/>
    </source>
</evidence>
<evidence type="ECO:0000256" key="8">
    <source>
        <dbReference type="SAM" id="MobiDB-lite"/>
    </source>
</evidence>
<dbReference type="EnsemblMetazoa" id="XM_019917227.1">
    <property type="protein sequence ID" value="XP_019772786.1"/>
    <property type="gene ID" value="LOC109546309"/>
</dbReference>
<dbReference type="GO" id="GO:0000977">
    <property type="term" value="F:RNA polymerase II transcription regulatory region sequence-specific DNA binding"/>
    <property type="evidence" value="ECO:0007669"/>
    <property type="project" value="TreeGrafter"/>
</dbReference>
<dbReference type="GO" id="GO:0005667">
    <property type="term" value="C:transcription regulator complex"/>
    <property type="evidence" value="ECO:0007669"/>
    <property type="project" value="InterPro"/>
</dbReference>
<dbReference type="EMBL" id="KB632163">
    <property type="protein sequence ID" value="ERL89273.1"/>
    <property type="molecule type" value="Genomic_DNA"/>
</dbReference>
<dbReference type="HOGENOM" id="CLU_039874_0_0_1"/>
<evidence type="ECO:0000256" key="1">
    <source>
        <dbReference type="ARBA" id="ARBA00004123"/>
    </source>
</evidence>
<evidence type="ECO:0000259" key="9">
    <source>
        <dbReference type="SMART" id="SM01138"/>
    </source>
</evidence>
<comment type="subcellular location">
    <subcellularLocation>
        <location evidence="1 7">Nucleus</location>
    </subcellularLocation>
</comment>
<reference evidence="14 15" key="1">
    <citation type="journal article" date="2013" name="Genome Biol.">
        <title>Draft genome of the mountain pine beetle, Dendroctonus ponderosae Hopkins, a major forest pest.</title>
        <authorList>
            <person name="Keeling C.I."/>
            <person name="Yuen M.M."/>
            <person name="Liao N.Y."/>
            <person name="Docking T.R."/>
            <person name="Chan S.K."/>
            <person name="Taylor G.A."/>
            <person name="Palmquist D.L."/>
            <person name="Jackman S.D."/>
            <person name="Nguyen A."/>
            <person name="Li M."/>
            <person name="Henderson H."/>
            <person name="Janes J.K."/>
            <person name="Zhao Y."/>
            <person name="Pandoh P."/>
            <person name="Moore R."/>
            <person name="Sperling F.A."/>
            <person name="Huber D.P."/>
            <person name="Birol I."/>
            <person name="Jones S.J."/>
            <person name="Bohlmann J."/>
        </authorList>
    </citation>
    <scope>NUCLEOTIDE SEQUENCE</scope>
</reference>
<keyword evidence="6 7" id="KW-0539">Nucleus</keyword>
<evidence type="ECO:0000313" key="15">
    <source>
        <dbReference type="Proteomes" id="UP000030742"/>
    </source>
</evidence>
<dbReference type="EMBL" id="KB740026">
    <property type="protein sequence ID" value="ENN81893.1"/>
    <property type="molecule type" value="Genomic_DNA"/>
</dbReference>
<evidence type="ECO:0000313" key="11">
    <source>
        <dbReference type="EMBL" id="ENN81893.1"/>
    </source>
</evidence>
<dbReference type="Proteomes" id="UP000019118">
    <property type="component" value="Unassembled WGS sequence"/>
</dbReference>
<gene>
    <name evidence="13" type="primary">109546309</name>
    <name evidence="12" type="ORF">D910_06646</name>
    <name evidence="11" type="ORF">YQE_01725</name>
</gene>
<dbReference type="FunFam" id="1.10.10.10:FF:000047">
    <property type="entry name" value="Transcription factor"/>
    <property type="match status" value="1"/>
</dbReference>
<dbReference type="InterPro" id="IPR014889">
    <property type="entry name" value="Transc_factor_DP_C"/>
</dbReference>
<sequence>MTQQPSAGNWMIQGANGQMVKLVESSGKAITGIMASSISGTPVKIIKSSTVAGENSRIYTASVPQQQPQQIIRGLPTGGNLVTKQVPIQMNQLPKGTKTIRLTPAQMQNFKLTPHPQQRLVSLQQTPAPPDIIQHSTNQHYQQPAPVKNMSPPILSRKRADSGEQVEFATETKRLRKSEKLSRGLRHFSMKVCEKVKEKVTTTYNEVADDLVREFTAQQNSINSPLADQYDQKNIRRRVYDALNVLMAMNIISKEKKEIRWIGLPTNSLQEYQQLENEVRTKSLSIREKEKQFYELIMSQIAFKSLAQRNKEAEKSHGKPGANSSIQLPFIIVNTNKKTVINCSISNDKMEYVFQFNDKFEINDDLEILKQIGMLHGLDTGNCSREDLDRIKTLIPESLWPYVERLASGSKNPLDDLLGSGCASTSSMGPTSDFVEATLDEENSRQSTTSGNDPMSPLALEYSDEDVDSDLSSEDLN</sequence>
<feature type="domain" description="E2F/DP family winged-helix DNA-binding" evidence="10">
    <location>
        <begin position="180"/>
        <end position="263"/>
    </location>
</feature>
<dbReference type="InterPro" id="IPR015648">
    <property type="entry name" value="Transcrpt_fac_DP"/>
</dbReference>
<dbReference type="InterPro" id="IPR036390">
    <property type="entry name" value="WH_DNA-bd_sf"/>
</dbReference>
<proteinExistence type="inferred from homology"/>
<feature type="non-terminal residue" evidence="11">
    <location>
        <position position="1"/>
    </location>
</feature>
<dbReference type="SUPFAM" id="SSF46785">
    <property type="entry name" value="Winged helix' DNA-binding domain"/>
    <property type="match status" value="1"/>
</dbReference>
<feature type="region of interest" description="Disordered" evidence="8">
    <location>
        <begin position="437"/>
        <end position="477"/>
    </location>
</feature>
<dbReference type="InterPro" id="IPR036388">
    <property type="entry name" value="WH-like_DNA-bd_sf"/>
</dbReference>
<keyword evidence="3 7" id="KW-0805">Transcription regulation</keyword>
<evidence type="ECO:0008006" key="16">
    <source>
        <dbReference type="Google" id="ProtNLM"/>
    </source>
</evidence>
<dbReference type="GO" id="GO:0000981">
    <property type="term" value="F:DNA-binding transcription factor activity, RNA polymerase II-specific"/>
    <property type="evidence" value="ECO:0007669"/>
    <property type="project" value="TreeGrafter"/>
</dbReference>
<evidence type="ECO:0000256" key="4">
    <source>
        <dbReference type="ARBA" id="ARBA00023125"/>
    </source>
</evidence>
<dbReference type="Pfam" id="PF08781">
    <property type="entry name" value="DP"/>
    <property type="match status" value="1"/>
</dbReference>
<dbReference type="Proteomes" id="UP000030742">
    <property type="component" value="Unassembled WGS sequence"/>
</dbReference>
<dbReference type="Gene3D" id="1.20.140.80">
    <property type="entry name" value="Transcription factor DP"/>
    <property type="match status" value="1"/>
</dbReference>
<evidence type="ECO:0000256" key="3">
    <source>
        <dbReference type="ARBA" id="ARBA00023015"/>
    </source>
</evidence>
<dbReference type="SMART" id="SM01372">
    <property type="entry name" value="E2F_TDP"/>
    <property type="match status" value="1"/>
</dbReference>
<dbReference type="OrthoDB" id="552115at2759"/>
<dbReference type="STRING" id="77166.N6TUY7"/>
<accession>N6TUY7</accession>
<dbReference type="GO" id="GO:0051726">
    <property type="term" value="P:regulation of cell cycle"/>
    <property type="evidence" value="ECO:0007669"/>
    <property type="project" value="InterPro"/>
</dbReference>
<dbReference type="InterPro" id="IPR038168">
    <property type="entry name" value="TF_DP_C_sf"/>
</dbReference>
<keyword evidence="14" id="KW-1185">Reference proteome</keyword>
<dbReference type="AlphaFoldDB" id="N6TUY7"/>
<dbReference type="KEGG" id="dpa:109546309"/>
<dbReference type="PANTHER" id="PTHR12548:SF9">
    <property type="entry name" value="TRANSCRIPTION FACTOR DP"/>
    <property type="match status" value="1"/>
</dbReference>
<dbReference type="SUPFAM" id="SSF144074">
    <property type="entry name" value="E2F-DP heterodimerization region"/>
    <property type="match status" value="1"/>
</dbReference>
<reference evidence="13" key="2">
    <citation type="submission" date="2024-08" db="UniProtKB">
        <authorList>
            <consortium name="EnsemblMetazoa"/>
        </authorList>
    </citation>
    <scope>IDENTIFICATION</scope>
</reference>
<feature type="region of interest" description="Disordered" evidence="8">
    <location>
        <begin position="139"/>
        <end position="164"/>
    </location>
</feature>
<dbReference type="Pfam" id="PF02319">
    <property type="entry name" value="WHD_E2F_TDP"/>
    <property type="match status" value="1"/>
</dbReference>
<evidence type="ECO:0000256" key="6">
    <source>
        <dbReference type="ARBA" id="ARBA00023242"/>
    </source>
</evidence>
<dbReference type="SMART" id="SM01138">
    <property type="entry name" value="DP"/>
    <property type="match status" value="1"/>
</dbReference>
<organism evidence="11">
    <name type="scientific">Dendroctonus ponderosae</name>
    <name type="common">Mountain pine beetle</name>
    <dbReference type="NCBI Taxonomy" id="77166"/>
    <lineage>
        <taxon>Eukaryota</taxon>
        <taxon>Metazoa</taxon>
        <taxon>Ecdysozoa</taxon>
        <taxon>Arthropoda</taxon>
        <taxon>Hexapoda</taxon>
        <taxon>Insecta</taxon>
        <taxon>Pterygota</taxon>
        <taxon>Neoptera</taxon>
        <taxon>Endopterygota</taxon>
        <taxon>Coleoptera</taxon>
        <taxon>Polyphaga</taxon>
        <taxon>Cucujiformia</taxon>
        <taxon>Curculionidae</taxon>
        <taxon>Scolytinae</taxon>
        <taxon>Dendroctonus</taxon>
    </lineage>
</organism>
<name>N6TUY7_DENPD</name>
<evidence type="ECO:0000313" key="12">
    <source>
        <dbReference type="EMBL" id="ERL89273.1"/>
    </source>
</evidence>
<evidence type="ECO:0000313" key="14">
    <source>
        <dbReference type="Proteomes" id="UP000019118"/>
    </source>
</evidence>
<dbReference type="InterPro" id="IPR037241">
    <property type="entry name" value="E2F-DP_heterodim"/>
</dbReference>
<evidence type="ECO:0000256" key="7">
    <source>
        <dbReference type="RuleBase" id="RU003796"/>
    </source>
</evidence>
<dbReference type="Gene3D" id="1.10.10.10">
    <property type="entry name" value="Winged helix-like DNA-binding domain superfamily/Winged helix DNA-binding domain"/>
    <property type="match status" value="1"/>
</dbReference>
<evidence type="ECO:0000256" key="5">
    <source>
        <dbReference type="ARBA" id="ARBA00023163"/>
    </source>
</evidence>